<evidence type="ECO:0000256" key="1">
    <source>
        <dbReference type="SAM" id="MobiDB-lite"/>
    </source>
</evidence>
<name>A0A166ALB9_9AGAM</name>
<feature type="region of interest" description="Disordered" evidence="1">
    <location>
        <begin position="1"/>
        <end position="32"/>
    </location>
</feature>
<protein>
    <submittedName>
        <fullName evidence="2">Uncharacterized protein</fullName>
    </submittedName>
</protein>
<dbReference type="STRING" id="436010.A0A166ALB9"/>
<dbReference type="AlphaFoldDB" id="A0A166ALB9"/>
<dbReference type="Proteomes" id="UP000076532">
    <property type="component" value="Unassembled WGS sequence"/>
</dbReference>
<evidence type="ECO:0000313" key="2">
    <source>
        <dbReference type="EMBL" id="KZP11729.1"/>
    </source>
</evidence>
<feature type="compositionally biased region" description="Basic and acidic residues" evidence="1">
    <location>
        <begin position="1"/>
        <end position="10"/>
    </location>
</feature>
<keyword evidence="3" id="KW-1185">Reference proteome</keyword>
<feature type="compositionally biased region" description="Polar residues" evidence="1">
    <location>
        <begin position="91"/>
        <end position="100"/>
    </location>
</feature>
<organism evidence="2 3">
    <name type="scientific">Athelia psychrophila</name>
    <dbReference type="NCBI Taxonomy" id="1759441"/>
    <lineage>
        <taxon>Eukaryota</taxon>
        <taxon>Fungi</taxon>
        <taxon>Dikarya</taxon>
        <taxon>Basidiomycota</taxon>
        <taxon>Agaricomycotina</taxon>
        <taxon>Agaricomycetes</taxon>
        <taxon>Agaricomycetidae</taxon>
        <taxon>Atheliales</taxon>
        <taxon>Atheliaceae</taxon>
        <taxon>Athelia</taxon>
    </lineage>
</organism>
<proteinExistence type="predicted"/>
<feature type="compositionally biased region" description="Polar residues" evidence="1">
    <location>
        <begin position="15"/>
        <end position="27"/>
    </location>
</feature>
<gene>
    <name evidence="2" type="ORF">FIBSPDRAFT_1050540</name>
</gene>
<accession>A0A166ALB9</accession>
<feature type="region of interest" description="Disordered" evidence="1">
    <location>
        <begin position="77"/>
        <end position="103"/>
    </location>
</feature>
<sequence length="248" mass="27281">MIRSFDDPARAPRFQRTTARTPAQNCFRSPPAQPLNLASLTSLDNSFKEKAIGEGGYLHSATLPLFSVPLDPSPNTSGKYNAPKVPEENGVTAQNASAASTPEFAEKAKWEAREGNGRGRGVVEFECRCPGAARCSPSFRMGRWMDGISSDTLHIDLVWYAETPVPTLKAFKHYWRKAAWHRLSVIAFDNVDNLLGVELEMEGSSAPGLYDFVACAVRQADDAVHDCQGCFDDAGYPRTKNMQDFEGE</sequence>
<evidence type="ECO:0000313" key="3">
    <source>
        <dbReference type="Proteomes" id="UP000076532"/>
    </source>
</evidence>
<dbReference type="EMBL" id="KV417658">
    <property type="protein sequence ID" value="KZP11729.1"/>
    <property type="molecule type" value="Genomic_DNA"/>
</dbReference>
<reference evidence="2 3" key="1">
    <citation type="journal article" date="2016" name="Mol. Biol. Evol.">
        <title>Comparative Genomics of Early-Diverging Mushroom-Forming Fungi Provides Insights into the Origins of Lignocellulose Decay Capabilities.</title>
        <authorList>
            <person name="Nagy L.G."/>
            <person name="Riley R."/>
            <person name="Tritt A."/>
            <person name="Adam C."/>
            <person name="Daum C."/>
            <person name="Floudas D."/>
            <person name="Sun H."/>
            <person name="Yadav J.S."/>
            <person name="Pangilinan J."/>
            <person name="Larsson K.H."/>
            <person name="Matsuura K."/>
            <person name="Barry K."/>
            <person name="Labutti K."/>
            <person name="Kuo R."/>
            <person name="Ohm R.A."/>
            <person name="Bhattacharya S.S."/>
            <person name="Shirouzu T."/>
            <person name="Yoshinaga Y."/>
            <person name="Martin F.M."/>
            <person name="Grigoriev I.V."/>
            <person name="Hibbett D.S."/>
        </authorList>
    </citation>
    <scope>NUCLEOTIDE SEQUENCE [LARGE SCALE GENOMIC DNA]</scope>
    <source>
        <strain evidence="2 3">CBS 109695</strain>
    </source>
</reference>